<comment type="caution">
    <text evidence="9">The sequence shown here is derived from an EMBL/GenBank/DDBJ whole genome shotgun (WGS) entry which is preliminary data.</text>
</comment>
<reference evidence="9" key="1">
    <citation type="submission" date="2020-05" db="EMBL/GenBank/DDBJ databases">
        <title>Phylogenomic resolution of chytrid fungi.</title>
        <authorList>
            <person name="Stajich J.E."/>
            <person name="Amses K."/>
            <person name="Simmons R."/>
            <person name="Seto K."/>
            <person name="Myers J."/>
            <person name="Bonds A."/>
            <person name="Quandt C.A."/>
            <person name="Barry K."/>
            <person name="Liu P."/>
            <person name="Grigoriev I."/>
            <person name="Longcore J.E."/>
            <person name="James T.Y."/>
        </authorList>
    </citation>
    <scope>NUCLEOTIDE SEQUENCE</scope>
    <source>
        <strain evidence="9">JEL0513</strain>
    </source>
</reference>
<dbReference type="InterPro" id="IPR051000">
    <property type="entry name" value="Homeobox_DNA-bind_prot"/>
</dbReference>
<dbReference type="AlphaFoldDB" id="A0AAD5XCD7"/>
<evidence type="ECO:0000259" key="8">
    <source>
        <dbReference type="PROSITE" id="PS50071"/>
    </source>
</evidence>
<dbReference type="Gene3D" id="1.10.10.60">
    <property type="entry name" value="Homeodomain-like"/>
    <property type="match status" value="1"/>
</dbReference>
<dbReference type="InterPro" id="IPR001356">
    <property type="entry name" value="HD"/>
</dbReference>
<evidence type="ECO:0000256" key="3">
    <source>
        <dbReference type="ARBA" id="ARBA00023155"/>
    </source>
</evidence>
<gene>
    <name evidence="9" type="ORF">HK100_000702</name>
</gene>
<evidence type="ECO:0000256" key="7">
    <source>
        <dbReference type="SAM" id="MobiDB-lite"/>
    </source>
</evidence>
<evidence type="ECO:0000256" key="1">
    <source>
        <dbReference type="ARBA" id="ARBA00004123"/>
    </source>
</evidence>
<keyword evidence="3 5" id="KW-0371">Homeobox</keyword>
<feature type="compositionally biased region" description="Polar residues" evidence="7">
    <location>
        <begin position="121"/>
        <end position="143"/>
    </location>
</feature>
<dbReference type="PROSITE" id="PS50071">
    <property type="entry name" value="HOMEOBOX_2"/>
    <property type="match status" value="1"/>
</dbReference>
<dbReference type="InterPro" id="IPR009057">
    <property type="entry name" value="Homeodomain-like_sf"/>
</dbReference>
<protein>
    <recommendedName>
        <fullName evidence="8">Homeobox domain-containing protein</fullName>
    </recommendedName>
</protein>
<evidence type="ECO:0000256" key="5">
    <source>
        <dbReference type="PROSITE-ProRule" id="PRU00108"/>
    </source>
</evidence>
<dbReference type="SMART" id="SM00389">
    <property type="entry name" value="HOX"/>
    <property type="match status" value="1"/>
</dbReference>
<keyword evidence="2 5" id="KW-0238">DNA-binding</keyword>
<organism evidence="9 10">
    <name type="scientific">Physocladia obscura</name>
    <dbReference type="NCBI Taxonomy" id="109957"/>
    <lineage>
        <taxon>Eukaryota</taxon>
        <taxon>Fungi</taxon>
        <taxon>Fungi incertae sedis</taxon>
        <taxon>Chytridiomycota</taxon>
        <taxon>Chytridiomycota incertae sedis</taxon>
        <taxon>Chytridiomycetes</taxon>
        <taxon>Chytridiales</taxon>
        <taxon>Chytriomycetaceae</taxon>
        <taxon>Physocladia</taxon>
    </lineage>
</organism>
<dbReference type="GO" id="GO:0000978">
    <property type="term" value="F:RNA polymerase II cis-regulatory region sequence-specific DNA binding"/>
    <property type="evidence" value="ECO:0007669"/>
    <property type="project" value="TreeGrafter"/>
</dbReference>
<dbReference type="PANTHER" id="PTHR24324:SF5">
    <property type="entry name" value="HEMATOPOIETICALLY-EXPRESSED HOMEOBOX PROTEIN HHEX"/>
    <property type="match status" value="1"/>
</dbReference>
<comment type="subcellular location">
    <subcellularLocation>
        <location evidence="1 5 6">Nucleus</location>
    </subcellularLocation>
</comment>
<feature type="domain" description="Homeobox" evidence="8">
    <location>
        <begin position="177"/>
        <end position="237"/>
    </location>
</feature>
<evidence type="ECO:0000256" key="2">
    <source>
        <dbReference type="ARBA" id="ARBA00023125"/>
    </source>
</evidence>
<name>A0AAD5XCD7_9FUNG</name>
<evidence type="ECO:0000313" key="9">
    <source>
        <dbReference type="EMBL" id="KAJ3118012.1"/>
    </source>
</evidence>
<evidence type="ECO:0000256" key="4">
    <source>
        <dbReference type="ARBA" id="ARBA00023242"/>
    </source>
</evidence>
<dbReference type="Proteomes" id="UP001211907">
    <property type="component" value="Unassembled WGS sequence"/>
</dbReference>
<sequence>MYQDSPSQQQIADYFDFGMIASMQMPFEIMDSMQLSPPLDFSLPVENPAIIQYSEHIEVGAPTFADAISGEIIKYFIVGDNESGIPVIPQQIYDASQPNPLPFHHQLEQQYYYQQEQQQLSLTSPPTSPAQLQKTTSEAQSLPNVSSTIVSQFKNGSVKPTSPTPTNTSATVAAVARKQKSMRFKATPAELSYLLSIFEANPFPTAAKRAEICDRLNLSDKQVVVWFQNRRASCKANGILAVKPPKKNGSSKSRLESIAFKAKKNGAVALSQLSEENPYFFELQRLVDAQQK</sequence>
<proteinExistence type="predicted"/>
<dbReference type="PANTHER" id="PTHR24324">
    <property type="entry name" value="HOMEOBOX PROTEIN HHEX"/>
    <property type="match status" value="1"/>
</dbReference>
<dbReference type="GO" id="GO:0006357">
    <property type="term" value="P:regulation of transcription by RNA polymerase II"/>
    <property type="evidence" value="ECO:0007669"/>
    <property type="project" value="TreeGrafter"/>
</dbReference>
<feature type="region of interest" description="Disordered" evidence="7">
    <location>
        <begin position="115"/>
        <end position="143"/>
    </location>
</feature>
<dbReference type="Pfam" id="PF00046">
    <property type="entry name" value="Homeodomain"/>
    <property type="match status" value="1"/>
</dbReference>
<keyword evidence="10" id="KW-1185">Reference proteome</keyword>
<feature type="DNA-binding region" description="Homeobox" evidence="5">
    <location>
        <begin position="179"/>
        <end position="238"/>
    </location>
</feature>
<evidence type="ECO:0000256" key="6">
    <source>
        <dbReference type="RuleBase" id="RU000682"/>
    </source>
</evidence>
<dbReference type="GO" id="GO:0005634">
    <property type="term" value="C:nucleus"/>
    <property type="evidence" value="ECO:0007669"/>
    <property type="project" value="UniProtKB-SubCell"/>
</dbReference>
<evidence type="ECO:0000313" key="10">
    <source>
        <dbReference type="Proteomes" id="UP001211907"/>
    </source>
</evidence>
<dbReference type="GO" id="GO:0030154">
    <property type="term" value="P:cell differentiation"/>
    <property type="evidence" value="ECO:0007669"/>
    <property type="project" value="TreeGrafter"/>
</dbReference>
<keyword evidence="4 5" id="KW-0539">Nucleus</keyword>
<dbReference type="EMBL" id="JADGJH010001142">
    <property type="protein sequence ID" value="KAJ3118012.1"/>
    <property type="molecule type" value="Genomic_DNA"/>
</dbReference>
<dbReference type="CDD" id="cd00086">
    <property type="entry name" value="homeodomain"/>
    <property type="match status" value="1"/>
</dbReference>
<accession>A0AAD5XCD7</accession>
<dbReference type="SUPFAM" id="SSF46689">
    <property type="entry name" value="Homeodomain-like"/>
    <property type="match status" value="1"/>
</dbReference>